<feature type="region of interest" description="Disordered" evidence="1">
    <location>
        <begin position="647"/>
        <end position="894"/>
    </location>
</feature>
<protein>
    <submittedName>
        <fullName evidence="4">Myb-like protein D</fullName>
    </submittedName>
</protein>
<reference evidence="4" key="1">
    <citation type="submission" date="2025-08" db="UniProtKB">
        <authorList>
            <consortium name="RefSeq"/>
        </authorList>
    </citation>
    <scope>IDENTIFICATION</scope>
</reference>
<feature type="compositionally biased region" description="Basic and acidic residues" evidence="1">
    <location>
        <begin position="754"/>
        <end position="787"/>
    </location>
</feature>
<sequence>MKFLCLISIFLFFSIYTDVTGDVFLKRISSIEKSEVAVRLSDDNDDTVSHDLRSKKKDNVNAKKSNSKHKCYKNFQEINPEKKSLESTELTAQIFDQLENMEKKTKKLLKLRKKQNQSKSVFDGKQPDYGTDSTPSSTGADKQHVSLVDGNIKALAELGGTGKIPKLPFYVQEAVAEEVTLPDTGNKDDTIYVNTRVKLQDIYNQKKSKICSEITTSKKQKRDIEETSGETSVQDDPHHEEALLHSSVNGENDMLDEESGSVDEDSGSVSNSVNKLEKLIYDNKHRIFSNQNRFHTYGSQRSIFENNILKNNEITNVNFANRDNNFEGENDYESAYTEEELERGSGVKQESNNFQYNDNKDNSLTLPGSTEANKIIDSNMNIKINNYLTNLAQYQNERDANNYYLNYNENKILNQLVNRDKNKMINQLSKHVKKDGTIYEIQSNRDVETIENEQDENHNNEVYYIANEENNNIASFVPSITQFMSNNSLIENEIVVDEDGSAVEEVADLDFSTQEDLTKSNKFVKSMKTVENKLNKPRLIHSLSPVKQKNKNKLLSGAIRNIKPQHQKLLPNSSYFYNKPTTTKAATKFPKSSKSWPFRIIHTKIKKQENDLEVGHQNFEHKKKIQKTNKKVLSRIKEKNSNIILRKKENSKKNEKMQQKKKEKYKKKKNIKIKEKSLKKKKKHKETINKSQDKKQKQSKSKKQRKSKSNHLKAPVTPTRLKTHTENKFKEQKKGKNKKYQKTLNNDQAGQEKINNDRADHKKVNNDKKISNEKKYNKENNNKKENDEYANENIKSDRKDNDKKGVQLNKNVTKEDNRKGNDTNRNGDELKKEKNNKGKTYEQHNNTTNKKKEEEDKIAKAGTLTKLKSSHNSSNNNENKAAKNNHNQTDDNKYEEKVMNLGKLIIEKSDKLKKKESEAHENENKNKSNKSKKVNDSSMRDDPPVRNQDNLHHILAHNQKRTIAMRKAQKIKSFITKKVQNPVLPKPRGIITEPDPEAYLKNAISILDRETRKLNNNIRIVRDKNNKGMLLLRDSQHFVPIYTNSKHLKKKDVAPQNLIPQNSLLKTLDDEATKLYKWANDVMKNI</sequence>
<name>A0ABM4BS66_HYDVU</name>
<feature type="compositionally biased region" description="Polar residues" evidence="1">
    <location>
        <begin position="131"/>
        <end position="140"/>
    </location>
</feature>
<feature type="region of interest" description="Disordered" evidence="1">
    <location>
        <begin position="911"/>
        <end position="948"/>
    </location>
</feature>
<accession>A0ABM4BS66</accession>
<keyword evidence="3" id="KW-1185">Reference proteome</keyword>
<feature type="compositionally biased region" description="Basic and acidic residues" evidence="1">
    <location>
        <begin position="812"/>
        <end position="842"/>
    </location>
</feature>
<feature type="compositionally biased region" description="Basic residues" evidence="1">
    <location>
        <begin position="697"/>
        <end position="711"/>
    </location>
</feature>
<feature type="compositionally biased region" description="Basic residues" evidence="1">
    <location>
        <begin position="661"/>
        <end position="685"/>
    </location>
</feature>
<feature type="compositionally biased region" description="Basic and acidic residues" evidence="1">
    <location>
        <begin position="850"/>
        <end position="859"/>
    </location>
</feature>
<feature type="region of interest" description="Disordered" evidence="1">
    <location>
        <begin position="44"/>
        <end position="66"/>
    </location>
</feature>
<feature type="compositionally biased region" description="Basic and acidic residues" evidence="1">
    <location>
        <begin position="723"/>
        <end position="734"/>
    </location>
</feature>
<evidence type="ECO:0000256" key="1">
    <source>
        <dbReference type="SAM" id="MobiDB-lite"/>
    </source>
</evidence>
<dbReference type="GeneID" id="124818392"/>
<feature type="region of interest" description="Disordered" evidence="1">
    <location>
        <begin position="216"/>
        <end position="270"/>
    </location>
</feature>
<feature type="signal peptide" evidence="2">
    <location>
        <begin position="1"/>
        <end position="21"/>
    </location>
</feature>
<keyword evidence="2" id="KW-0732">Signal</keyword>
<evidence type="ECO:0000313" key="3">
    <source>
        <dbReference type="Proteomes" id="UP001652625"/>
    </source>
</evidence>
<feature type="chain" id="PRO_5046922989" evidence="2">
    <location>
        <begin position="22"/>
        <end position="1086"/>
    </location>
</feature>
<gene>
    <name evidence="4" type="primary">LOC124818392</name>
</gene>
<feature type="compositionally biased region" description="Basic and acidic residues" evidence="1">
    <location>
        <begin position="647"/>
        <end position="660"/>
    </location>
</feature>
<feature type="compositionally biased region" description="Basic and acidic residues" evidence="1">
    <location>
        <begin position="794"/>
        <end position="805"/>
    </location>
</feature>
<feature type="compositionally biased region" description="Acidic residues" evidence="1">
    <location>
        <begin position="253"/>
        <end position="266"/>
    </location>
</feature>
<evidence type="ECO:0000313" key="4">
    <source>
        <dbReference type="RefSeq" id="XP_065651995.1"/>
    </source>
</evidence>
<feature type="compositionally biased region" description="Basic and acidic residues" evidence="1">
    <location>
        <begin position="911"/>
        <end position="926"/>
    </location>
</feature>
<feature type="compositionally biased region" description="Basic and acidic residues" evidence="1">
    <location>
        <begin position="44"/>
        <end position="61"/>
    </location>
</feature>
<feature type="compositionally biased region" description="Basic and acidic residues" evidence="1">
    <location>
        <begin position="686"/>
        <end position="696"/>
    </location>
</feature>
<dbReference type="Proteomes" id="UP001652625">
    <property type="component" value="Chromosome 04"/>
</dbReference>
<feature type="region of interest" description="Disordered" evidence="1">
    <location>
        <begin position="110"/>
        <end position="142"/>
    </location>
</feature>
<organism evidence="3 4">
    <name type="scientific">Hydra vulgaris</name>
    <name type="common">Hydra</name>
    <name type="synonym">Hydra attenuata</name>
    <dbReference type="NCBI Taxonomy" id="6087"/>
    <lineage>
        <taxon>Eukaryota</taxon>
        <taxon>Metazoa</taxon>
        <taxon>Cnidaria</taxon>
        <taxon>Hydrozoa</taxon>
        <taxon>Hydroidolina</taxon>
        <taxon>Anthoathecata</taxon>
        <taxon>Aplanulata</taxon>
        <taxon>Hydridae</taxon>
        <taxon>Hydra</taxon>
    </lineage>
</organism>
<feature type="compositionally biased region" description="Low complexity" evidence="1">
    <location>
        <begin position="863"/>
        <end position="887"/>
    </location>
</feature>
<evidence type="ECO:0000256" key="2">
    <source>
        <dbReference type="SAM" id="SignalP"/>
    </source>
</evidence>
<feature type="compositionally biased region" description="Basic and acidic residues" evidence="1">
    <location>
        <begin position="933"/>
        <end position="948"/>
    </location>
</feature>
<proteinExistence type="predicted"/>
<dbReference type="RefSeq" id="XP_065651995.1">
    <property type="nucleotide sequence ID" value="XM_065795923.1"/>
</dbReference>